<keyword evidence="1" id="KW-0732">Signal</keyword>
<dbReference type="PANTHER" id="PTHR30006">
    <property type="entry name" value="THIAMINE-BINDING PERIPLASMIC PROTEIN-RELATED"/>
    <property type="match status" value="1"/>
</dbReference>
<evidence type="ECO:0000313" key="3">
    <source>
        <dbReference type="EMBL" id="OWZ83513.1"/>
    </source>
</evidence>
<comment type="caution">
    <text evidence="3">The sequence shown here is derived from an EMBL/GenBank/DDBJ whole genome shotgun (WGS) entry which is preliminary data.</text>
</comment>
<dbReference type="InterPro" id="IPR026045">
    <property type="entry name" value="Ferric-bd"/>
</dbReference>
<dbReference type="PIRSF" id="PIRSF002825">
    <property type="entry name" value="CfbpA"/>
    <property type="match status" value="1"/>
</dbReference>
<dbReference type="Proteomes" id="UP000214588">
    <property type="component" value="Unassembled WGS sequence"/>
</dbReference>
<dbReference type="InterPro" id="IPR006059">
    <property type="entry name" value="SBP"/>
</dbReference>
<protein>
    <submittedName>
        <fullName evidence="3">Iron transporter</fullName>
    </submittedName>
</protein>
<evidence type="ECO:0000256" key="1">
    <source>
        <dbReference type="ARBA" id="ARBA00022729"/>
    </source>
</evidence>
<dbReference type="Pfam" id="PF01547">
    <property type="entry name" value="SBP_bac_1"/>
    <property type="match status" value="1"/>
</dbReference>
<dbReference type="EMBL" id="NIQC01000017">
    <property type="protein sequence ID" value="OWZ83513.1"/>
    <property type="molecule type" value="Genomic_DNA"/>
</dbReference>
<dbReference type="AlphaFoldDB" id="A0A226BWW6"/>
<dbReference type="GO" id="GO:0046872">
    <property type="term" value="F:metal ion binding"/>
    <property type="evidence" value="ECO:0007669"/>
    <property type="project" value="UniProtKB-KW"/>
</dbReference>
<dbReference type="PANTHER" id="PTHR30006:SF24">
    <property type="entry name" value="SLL0237 PROTEIN"/>
    <property type="match status" value="1"/>
</dbReference>
<feature type="binding site" evidence="2">
    <location>
        <position position="233"/>
    </location>
    <ligand>
        <name>Fe cation</name>
        <dbReference type="ChEBI" id="CHEBI:24875"/>
    </ligand>
</feature>
<dbReference type="OrthoDB" id="9769319at2"/>
<evidence type="ECO:0000256" key="2">
    <source>
        <dbReference type="PIRSR" id="PIRSR002825-1"/>
    </source>
</evidence>
<keyword evidence="2" id="KW-0408">Iron</keyword>
<proteinExistence type="predicted"/>
<reference evidence="3 4" key="1">
    <citation type="submission" date="2017-06" db="EMBL/GenBank/DDBJ databases">
        <title>Draft Genome Sequence of Natranaerobius trueperi halophilic, alkalithermophilic bacteria from soda lakes.</title>
        <authorList>
            <person name="Zhao B."/>
        </authorList>
    </citation>
    <scope>NUCLEOTIDE SEQUENCE [LARGE SCALE GENOMIC DNA]</scope>
    <source>
        <strain evidence="3 4">DSM 18760</strain>
    </source>
</reference>
<evidence type="ECO:0000313" key="4">
    <source>
        <dbReference type="Proteomes" id="UP000214588"/>
    </source>
</evidence>
<dbReference type="Gene3D" id="3.40.190.10">
    <property type="entry name" value="Periplasmic binding protein-like II"/>
    <property type="match status" value="2"/>
</dbReference>
<organism evidence="3 4">
    <name type="scientific">Natranaerobius trueperi</name>
    <dbReference type="NCBI Taxonomy" id="759412"/>
    <lineage>
        <taxon>Bacteria</taxon>
        <taxon>Bacillati</taxon>
        <taxon>Bacillota</taxon>
        <taxon>Clostridia</taxon>
        <taxon>Natranaerobiales</taxon>
        <taxon>Natranaerobiaceae</taxon>
        <taxon>Natranaerobius</taxon>
    </lineage>
</organism>
<dbReference type="PROSITE" id="PS51257">
    <property type="entry name" value="PROKAR_LIPOPROTEIN"/>
    <property type="match status" value="1"/>
</dbReference>
<accession>A0A226BWW6</accession>
<dbReference type="SUPFAM" id="SSF53850">
    <property type="entry name" value="Periplasmic binding protein-like II"/>
    <property type="match status" value="1"/>
</dbReference>
<keyword evidence="2" id="KW-0479">Metal-binding</keyword>
<gene>
    <name evidence="3" type="ORF">CDO51_08450</name>
</gene>
<dbReference type="RefSeq" id="WP_089023839.1">
    <property type="nucleotide sequence ID" value="NZ_NIQC01000017.1"/>
</dbReference>
<sequence length="358" mass="39946">MKDGFLKIETVTKTLLVITLMLGVLLLAGCGSAEGENDELVVYSARNERFVDNLLDKFTEDTGIEVQALHGADAQQIEEESNNVQADVFISNDLGALGYLDQQELLQGAELEGIETIPEEFRSEDNSYFAISLRSRGFIYNKDMISEDEMPTRGKDLFDPKWADVEGGYAITRGGNGGMIGHVSALRYEWGDEKTSEWVESIRENAAGIYQGYSDVRRAVGAGEHAFGLVNNYYFHQQLEEPDNNNVGFIYLDQDEDEMGTVANAAGAGLVKDGPNEENAKVFLEWLLEEENQVEFVGESLELLINSEYGAEYPSEVEPHIVETDELNIQDMPIDELGNYYEDTTDLIEQSGLDLELR</sequence>
<feature type="binding site" evidence="2">
    <location>
        <position position="234"/>
    </location>
    <ligand>
        <name>Fe cation</name>
        <dbReference type="ChEBI" id="CHEBI:24875"/>
    </ligand>
</feature>
<keyword evidence="4" id="KW-1185">Reference proteome</keyword>
<name>A0A226BWW6_9FIRM</name>